<protein>
    <recommendedName>
        <fullName evidence="10">DNA 3'-5' helicase</fullName>
        <ecNumber evidence="10">5.6.2.4</ecNumber>
    </recommendedName>
    <alternativeName>
        <fullName evidence="11">DNA 3'-5' helicase BLM</fullName>
    </alternativeName>
</protein>
<comment type="catalytic activity">
    <reaction evidence="9">
        <text>Couples ATP hydrolysis with the unwinding of duplex DNA by translocating in the 3'-5' direction.</text>
        <dbReference type="EC" id="5.6.2.4"/>
    </reaction>
</comment>
<dbReference type="GO" id="GO:0000724">
    <property type="term" value="P:double-strand break repair via homologous recombination"/>
    <property type="evidence" value="ECO:0007669"/>
    <property type="project" value="TreeGrafter"/>
</dbReference>
<dbReference type="PROSITE" id="PS51192">
    <property type="entry name" value="HELICASE_ATP_BIND_1"/>
    <property type="match status" value="1"/>
</dbReference>
<dbReference type="WBParaSite" id="SSTP_0000940400.1">
    <property type="protein sequence ID" value="SSTP_0000940400.1"/>
    <property type="gene ID" value="SSTP_0000940400"/>
</dbReference>
<evidence type="ECO:0000256" key="5">
    <source>
        <dbReference type="ARBA" id="ARBA00022840"/>
    </source>
</evidence>
<dbReference type="InterPro" id="IPR027417">
    <property type="entry name" value="P-loop_NTPase"/>
</dbReference>
<dbReference type="GO" id="GO:0005694">
    <property type="term" value="C:chromosome"/>
    <property type="evidence" value="ECO:0007669"/>
    <property type="project" value="TreeGrafter"/>
</dbReference>
<dbReference type="GO" id="GO:0009378">
    <property type="term" value="F:four-way junction helicase activity"/>
    <property type="evidence" value="ECO:0007669"/>
    <property type="project" value="TreeGrafter"/>
</dbReference>
<dbReference type="SUPFAM" id="SSF52540">
    <property type="entry name" value="P-loop containing nucleoside triphosphate hydrolases"/>
    <property type="match status" value="1"/>
</dbReference>
<dbReference type="InterPro" id="IPR001650">
    <property type="entry name" value="Helicase_C-like"/>
</dbReference>
<feature type="domain" description="Helicase C-terminal" evidence="13">
    <location>
        <begin position="307"/>
        <end position="459"/>
    </location>
</feature>
<reference evidence="14" key="1">
    <citation type="submission" date="2015-08" db="UniProtKB">
        <authorList>
            <consortium name="WormBaseParasite"/>
        </authorList>
    </citation>
    <scope>IDENTIFICATION</scope>
</reference>
<evidence type="ECO:0000256" key="3">
    <source>
        <dbReference type="ARBA" id="ARBA00022801"/>
    </source>
</evidence>
<evidence type="ECO:0000313" key="14">
    <source>
        <dbReference type="WBParaSite" id="SSTP_0000940400.1"/>
    </source>
</evidence>
<keyword evidence="5" id="KW-0067">ATP-binding</keyword>
<evidence type="ECO:0000256" key="1">
    <source>
        <dbReference type="ARBA" id="ARBA00005446"/>
    </source>
</evidence>
<dbReference type="Gene3D" id="3.40.50.300">
    <property type="entry name" value="P-loop containing nucleotide triphosphate hydrolases"/>
    <property type="match status" value="2"/>
</dbReference>
<evidence type="ECO:0000256" key="7">
    <source>
        <dbReference type="ARBA" id="ARBA00023235"/>
    </source>
</evidence>
<keyword evidence="6" id="KW-0238">DNA-binding</keyword>
<keyword evidence="2" id="KW-0547">Nucleotide-binding</keyword>
<dbReference type="AlphaFoldDB" id="A0A0K0EIU8"/>
<dbReference type="SMART" id="SM00487">
    <property type="entry name" value="DEXDc"/>
    <property type="match status" value="1"/>
</dbReference>
<dbReference type="GO" id="GO:0043138">
    <property type="term" value="F:3'-5' DNA helicase activity"/>
    <property type="evidence" value="ECO:0007669"/>
    <property type="project" value="UniProtKB-EC"/>
</dbReference>
<evidence type="ECO:0000256" key="2">
    <source>
        <dbReference type="ARBA" id="ARBA00022741"/>
    </source>
</evidence>
<dbReference type="SMART" id="SM00490">
    <property type="entry name" value="HELICc"/>
    <property type="match status" value="1"/>
</dbReference>
<dbReference type="InterPro" id="IPR004589">
    <property type="entry name" value="DNA_helicase_ATP-dep_RecQ"/>
</dbReference>
<evidence type="ECO:0000256" key="6">
    <source>
        <dbReference type="ARBA" id="ARBA00023125"/>
    </source>
</evidence>
<dbReference type="EC" id="5.6.2.4" evidence="10"/>
<evidence type="ECO:0000256" key="8">
    <source>
        <dbReference type="ARBA" id="ARBA00023242"/>
    </source>
</evidence>
<evidence type="ECO:0000259" key="12">
    <source>
        <dbReference type="PROSITE" id="PS51192"/>
    </source>
</evidence>
<dbReference type="GO" id="GO:0005737">
    <property type="term" value="C:cytoplasm"/>
    <property type="evidence" value="ECO:0007669"/>
    <property type="project" value="TreeGrafter"/>
</dbReference>
<name>A0A0K0EIU8_STRER</name>
<keyword evidence="8" id="KW-0539">Nucleus</keyword>
<comment type="similarity">
    <text evidence="1">Belongs to the helicase family. RecQ subfamily.</text>
</comment>
<evidence type="ECO:0000256" key="9">
    <source>
        <dbReference type="ARBA" id="ARBA00034617"/>
    </source>
</evidence>
<dbReference type="NCBIfam" id="TIGR00614">
    <property type="entry name" value="recQ_fam"/>
    <property type="match status" value="1"/>
</dbReference>
<sequence length="570" mass="65740">MYNLSRTLLPIIKSFQVRRMLITTFDCYRRPTVNIESNNCLKKNNAIEDVKLNLSLNLDNKSISKSINELPKLFSETDFETIQYPWLPEARKILKEIFKKDDFLPSQLEAIKSVMSGKDCLIIKSTGGGKSLCYQLPCLLKNGFCIVITPLLSLINDQLIKLKNLQIPSITINSSLTDEERDKIFDDIMNDKVNYKIIYITPEQYAYSKKIRTLIKKNSSNGKLLYIAIDEIHCLKDWAGTFRGTYNSLKRIKKRIKCPVIGLTATATDEYIEYFQENLILKKPVIVRSTVMRHNLIYQSIWKEKNSPLQIYNIIKSRFSNQSGIVYCLSRKESEKLASYLIKNGISASHYHGMMCKDERNQILQDWLDEKIRIVVGTNAFGMGIDKDNVRFIIHHTIPSRMFDYIQETGRAGRDGLPSTCIALFNIYDITRRIKLNINKPEAVSNTLQIINFLYSQNCKKKVIATMFNETFDEDSCRKNCETCNQSLEEIQVGSEKLLNTILGDTKKILKNPKENITQKKLSTSIQKNRPHWSKKEIDMLLTNLILKGNLKLIPQMIAGTKQTYIKNCK</sequence>
<dbReference type="PROSITE" id="PS51194">
    <property type="entry name" value="HELICASE_CTER"/>
    <property type="match status" value="1"/>
</dbReference>
<dbReference type="GO" id="GO:0005524">
    <property type="term" value="F:ATP binding"/>
    <property type="evidence" value="ECO:0007669"/>
    <property type="project" value="UniProtKB-KW"/>
</dbReference>
<dbReference type="STRING" id="6248.A0A0K0EIU8"/>
<dbReference type="CDD" id="cd17920">
    <property type="entry name" value="DEXHc_RecQ"/>
    <property type="match status" value="1"/>
</dbReference>
<dbReference type="CDD" id="cd18794">
    <property type="entry name" value="SF2_C_RecQ"/>
    <property type="match status" value="1"/>
</dbReference>
<evidence type="ECO:0000256" key="10">
    <source>
        <dbReference type="ARBA" id="ARBA00034808"/>
    </source>
</evidence>
<dbReference type="InterPro" id="IPR014001">
    <property type="entry name" value="Helicase_ATP-bd"/>
</dbReference>
<organism evidence="14">
    <name type="scientific">Strongyloides stercoralis</name>
    <name type="common">Threadworm</name>
    <dbReference type="NCBI Taxonomy" id="6248"/>
    <lineage>
        <taxon>Eukaryota</taxon>
        <taxon>Metazoa</taxon>
        <taxon>Ecdysozoa</taxon>
        <taxon>Nematoda</taxon>
        <taxon>Chromadorea</taxon>
        <taxon>Rhabditida</taxon>
        <taxon>Tylenchina</taxon>
        <taxon>Panagrolaimomorpha</taxon>
        <taxon>Strongyloidoidea</taxon>
        <taxon>Strongyloididae</taxon>
        <taxon>Strongyloides</taxon>
    </lineage>
</organism>
<dbReference type="Pfam" id="PF00271">
    <property type="entry name" value="Helicase_C"/>
    <property type="match status" value="1"/>
</dbReference>
<evidence type="ECO:0000256" key="4">
    <source>
        <dbReference type="ARBA" id="ARBA00022806"/>
    </source>
</evidence>
<dbReference type="Pfam" id="PF00270">
    <property type="entry name" value="DEAD"/>
    <property type="match status" value="1"/>
</dbReference>
<keyword evidence="3" id="KW-0378">Hydrolase</keyword>
<dbReference type="InterPro" id="IPR011545">
    <property type="entry name" value="DEAD/DEAH_box_helicase_dom"/>
</dbReference>
<dbReference type="GO" id="GO:0003677">
    <property type="term" value="F:DNA binding"/>
    <property type="evidence" value="ECO:0007669"/>
    <property type="project" value="UniProtKB-KW"/>
</dbReference>
<evidence type="ECO:0000256" key="11">
    <source>
        <dbReference type="ARBA" id="ARBA00044542"/>
    </source>
</evidence>
<dbReference type="GO" id="GO:0016787">
    <property type="term" value="F:hydrolase activity"/>
    <property type="evidence" value="ECO:0007669"/>
    <property type="project" value="UniProtKB-KW"/>
</dbReference>
<keyword evidence="4" id="KW-0347">Helicase</keyword>
<accession>A0A0K0EIU8</accession>
<feature type="domain" description="Helicase ATP-binding" evidence="12">
    <location>
        <begin position="111"/>
        <end position="285"/>
    </location>
</feature>
<dbReference type="PANTHER" id="PTHR13710:SF153">
    <property type="entry name" value="RECQ-LIKE DNA HELICASE BLM"/>
    <property type="match status" value="1"/>
</dbReference>
<proteinExistence type="inferred from homology"/>
<dbReference type="GO" id="GO:0005634">
    <property type="term" value="C:nucleus"/>
    <property type="evidence" value="ECO:0007669"/>
    <property type="project" value="TreeGrafter"/>
</dbReference>
<evidence type="ECO:0000259" key="13">
    <source>
        <dbReference type="PROSITE" id="PS51194"/>
    </source>
</evidence>
<keyword evidence="7" id="KW-0413">Isomerase</keyword>
<dbReference type="PANTHER" id="PTHR13710">
    <property type="entry name" value="DNA HELICASE RECQ FAMILY MEMBER"/>
    <property type="match status" value="1"/>
</dbReference>